<feature type="chain" id="PRO_5003435765" evidence="5">
    <location>
        <begin position="21"/>
        <end position="322"/>
    </location>
</feature>
<feature type="disulfide bond" evidence="3">
    <location>
        <begin position="276"/>
        <end position="291"/>
    </location>
</feature>
<evidence type="ECO:0000256" key="3">
    <source>
        <dbReference type="PROSITE-ProRule" id="PRU00261"/>
    </source>
</evidence>
<dbReference type="KEGG" id="mtm:MYCTH_37844"/>
<dbReference type="InterPro" id="IPR036861">
    <property type="entry name" value="Endochitinase-like_sf"/>
</dbReference>
<dbReference type="EMBL" id="CP003007">
    <property type="protein sequence ID" value="AEO61242.1"/>
    <property type="molecule type" value="Genomic_DNA"/>
</dbReference>
<feature type="domain" description="Chitin-binding type-1" evidence="6">
    <location>
        <begin position="273"/>
        <end position="319"/>
    </location>
</feature>
<dbReference type="PROSITE" id="PS50941">
    <property type="entry name" value="CHIT_BIND_I_2"/>
    <property type="match status" value="3"/>
</dbReference>
<dbReference type="SUPFAM" id="SSF57016">
    <property type="entry name" value="Plant lectins/antimicrobial peptides"/>
    <property type="match status" value="3"/>
</dbReference>
<feature type="disulfide bond" evidence="3">
    <location>
        <begin position="75"/>
        <end position="87"/>
    </location>
</feature>
<keyword evidence="2 3" id="KW-1015">Disulfide bond</keyword>
<dbReference type="HOGENOM" id="CLU_078297_0_0_1"/>
<dbReference type="Gene3D" id="3.30.60.10">
    <property type="entry name" value="Endochitinase-like"/>
    <property type="match status" value="3"/>
</dbReference>
<dbReference type="VEuPathDB" id="FungiDB:MYCTH_37844"/>
<dbReference type="RefSeq" id="XP_003666487.1">
    <property type="nucleotide sequence ID" value="XM_003666439.1"/>
</dbReference>
<evidence type="ECO:0000313" key="8">
    <source>
        <dbReference type="Proteomes" id="UP000007322"/>
    </source>
</evidence>
<feature type="region of interest" description="Disordered" evidence="4">
    <location>
        <begin position="224"/>
        <end position="271"/>
    </location>
</feature>
<dbReference type="InParanoid" id="G2QMR2"/>
<feature type="domain" description="Chitin-binding type-1" evidence="6">
    <location>
        <begin position="170"/>
        <end position="215"/>
    </location>
</feature>
<protein>
    <submittedName>
        <fullName evidence="7">Carbohydrate-binding module family 18 protein</fullName>
    </submittedName>
</protein>
<keyword evidence="5" id="KW-0732">Signal</keyword>
<sequence>MRSIYLGLAAAALCWAGALSDPAAAKDEAELAAALVGRHRLSRSNNNGHRFASSNLAELGVRQSTGQCGPEYGRCPGDLCCSEYGFCGDSIDHCHPLFRCQPDYGTCGWPRDPPATSTSSSTPPASSSSSTSTSQQPPSTTSSSTITSIPSSTSTSSGPTPTGPLEVTKDGRCGNNTICVGNPNFGPCCSQFFWCGSSEEYCGAGCQSQFGACMGVPGIPGEPPNNITTSSTTSSSTTATATSTTVTSSSSTTSTSSSPPAFTLPPGQVSSTDGRCGNNVNCLGSQFGRCCSQFGWCGEGDTYCGYIAGCQPNFGYCDPRPT</sequence>
<feature type="compositionally biased region" description="Low complexity" evidence="4">
    <location>
        <begin position="228"/>
        <end position="258"/>
    </location>
</feature>
<reference evidence="7 8" key="1">
    <citation type="journal article" date="2011" name="Nat. Biotechnol.">
        <title>Comparative genomic analysis of the thermophilic biomass-degrading fungi Myceliophthora thermophila and Thielavia terrestris.</title>
        <authorList>
            <person name="Berka R.M."/>
            <person name="Grigoriev I.V."/>
            <person name="Otillar R."/>
            <person name="Salamov A."/>
            <person name="Grimwood J."/>
            <person name="Reid I."/>
            <person name="Ishmael N."/>
            <person name="John T."/>
            <person name="Darmond C."/>
            <person name="Moisan M.-C."/>
            <person name="Henrissat B."/>
            <person name="Coutinho P.M."/>
            <person name="Lombard V."/>
            <person name="Natvig D.O."/>
            <person name="Lindquist E."/>
            <person name="Schmutz J."/>
            <person name="Lucas S."/>
            <person name="Harris P."/>
            <person name="Powlowski J."/>
            <person name="Bellemare A."/>
            <person name="Taylor D."/>
            <person name="Butler G."/>
            <person name="de Vries R.P."/>
            <person name="Allijn I.E."/>
            <person name="van den Brink J."/>
            <person name="Ushinsky S."/>
            <person name="Storms R."/>
            <person name="Powell A.J."/>
            <person name="Paulsen I.T."/>
            <person name="Elbourne L.D.H."/>
            <person name="Baker S.E."/>
            <person name="Magnuson J."/>
            <person name="LaBoissiere S."/>
            <person name="Clutterbuck A.J."/>
            <person name="Martinez D."/>
            <person name="Wogulis M."/>
            <person name="de Leon A.L."/>
            <person name="Rey M.W."/>
            <person name="Tsang A."/>
        </authorList>
    </citation>
    <scope>NUCLEOTIDE SEQUENCE [LARGE SCALE GENOMIC DNA]</scope>
    <source>
        <strain evidence="8">ATCC 42464 / BCRC 31852 / DSM 1799</strain>
    </source>
</reference>
<comment type="caution">
    <text evidence="3">Lacks conserved residue(s) required for the propagation of feature annotation.</text>
</comment>
<dbReference type="OMA" id="SCCSEYY"/>
<keyword evidence="8" id="KW-1185">Reference proteome</keyword>
<dbReference type="AlphaFoldDB" id="G2QMR2"/>
<feature type="signal peptide" evidence="5">
    <location>
        <begin position="1"/>
        <end position="20"/>
    </location>
</feature>
<dbReference type="OrthoDB" id="1193027at2759"/>
<keyword evidence="1 3" id="KW-0147">Chitin-binding</keyword>
<dbReference type="PANTHER" id="PTHR47849">
    <property type="entry name" value="CHITIN-BINDING LECTIN 1"/>
    <property type="match status" value="1"/>
</dbReference>
<dbReference type="GeneID" id="11506365"/>
<dbReference type="SMART" id="SM00270">
    <property type="entry name" value="ChtBD1"/>
    <property type="match status" value="3"/>
</dbReference>
<evidence type="ECO:0000313" key="7">
    <source>
        <dbReference type="EMBL" id="AEO61242.1"/>
    </source>
</evidence>
<gene>
    <name evidence="7" type="ORF">MYCTH_37844</name>
</gene>
<evidence type="ECO:0000259" key="6">
    <source>
        <dbReference type="PROSITE" id="PS50941"/>
    </source>
</evidence>
<feature type="disulfide bond" evidence="3">
    <location>
        <begin position="290"/>
        <end position="304"/>
    </location>
</feature>
<feature type="compositionally biased region" description="Low complexity" evidence="4">
    <location>
        <begin position="114"/>
        <end position="164"/>
    </location>
</feature>
<evidence type="ECO:0000256" key="5">
    <source>
        <dbReference type="SAM" id="SignalP"/>
    </source>
</evidence>
<evidence type="ECO:0000256" key="2">
    <source>
        <dbReference type="ARBA" id="ARBA00023157"/>
    </source>
</evidence>
<dbReference type="Proteomes" id="UP000007322">
    <property type="component" value="Chromosome 6"/>
</dbReference>
<proteinExistence type="predicted"/>
<feature type="disulfide bond" evidence="3">
    <location>
        <begin position="188"/>
        <end position="202"/>
    </location>
</feature>
<feature type="region of interest" description="Disordered" evidence="4">
    <location>
        <begin position="111"/>
        <end position="168"/>
    </location>
</feature>
<dbReference type="GO" id="GO:0008061">
    <property type="term" value="F:chitin binding"/>
    <property type="evidence" value="ECO:0007669"/>
    <property type="project" value="UniProtKB-UniRule"/>
</dbReference>
<evidence type="ECO:0000256" key="4">
    <source>
        <dbReference type="SAM" id="MobiDB-lite"/>
    </source>
</evidence>
<organism evidence="7 8">
    <name type="scientific">Thermothelomyces thermophilus (strain ATCC 42464 / BCRC 31852 / DSM 1799)</name>
    <name type="common">Sporotrichum thermophile</name>
    <dbReference type="NCBI Taxonomy" id="573729"/>
    <lineage>
        <taxon>Eukaryota</taxon>
        <taxon>Fungi</taxon>
        <taxon>Dikarya</taxon>
        <taxon>Ascomycota</taxon>
        <taxon>Pezizomycotina</taxon>
        <taxon>Sordariomycetes</taxon>
        <taxon>Sordariomycetidae</taxon>
        <taxon>Sordariales</taxon>
        <taxon>Chaetomiaceae</taxon>
        <taxon>Thermothelomyces</taxon>
    </lineage>
</organism>
<name>G2QMR2_THET4</name>
<dbReference type="PANTHER" id="PTHR47849:SF8">
    <property type="entry name" value="LECTIN"/>
    <property type="match status" value="1"/>
</dbReference>
<dbReference type="eggNOG" id="ENOG502SPFY">
    <property type="taxonomic scope" value="Eukaryota"/>
</dbReference>
<accession>G2QMR2</accession>
<dbReference type="Pfam" id="PF00187">
    <property type="entry name" value="Chitin_bind_1"/>
    <property type="match status" value="1"/>
</dbReference>
<dbReference type="STRING" id="573729.G2QMR2"/>
<feature type="disulfide bond" evidence="3">
    <location>
        <begin position="80"/>
        <end position="94"/>
    </location>
</feature>
<evidence type="ECO:0000256" key="1">
    <source>
        <dbReference type="ARBA" id="ARBA00022669"/>
    </source>
</evidence>
<dbReference type="InterPro" id="IPR001002">
    <property type="entry name" value="Chitin-bd_1"/>
</dbReference>
<feature type="domain" description="Chitin-binding type-1" evidence="6">
    <location>
        <begin position="65"/>
        <end position="109"/>
    </location>
</feature>